<evidence type="ECO:0000256" key="2">
    <source>
        <dbReference type="SAM" id="Phobius"/>
    </source>
</evidence>
<feature type="transmembrane region" description="Helical" evidence="2">
    <location>
        <begin position="559"/>
        <end position="576"/>
    </location>
</feature>
<feature type="transmembrane region" description="Helical" evidence="2">
    <location>
        <begin position="222"/>
        <end position="240"/>
    </location>
</feature>
<feature type="transmembrane region" description="Helical" evidence="2">
    <location>
        <begin position="449"/>
        <end position="468"/>
    </location>
</feature>
<feature type="transmembrane region" description="Helical" evidence="2">
    <location>
        <begin position="853"/>
        <end position="871"/>
    </location>
</feature>
<dbReference type="Proteomes" id="UP001177295">
    <property type="component" value="Chromosome"/>
</dbReference>
<feature type="compositionally biased region" description="Pro residues" evidence="1">
    <location>
        <begin position="107"/>
        <end position="126"/>
    </location>
</feature>
<feature type="transmembrane region" description="Helical" evidence="2">
    <location>
        <begin position="957"/>
        <end position="975"/>
    </location>
</feature>
<feature type="transmembrane region" description="Helical" evidence="2">
    <location>
        <begin position="747"/>
        <end position="766"/>
    </location>
</feature>
<feature type="transmembrane region" description="Helical" evidence="2">
    <location>
        <begin position="1027"/>
        <end position="1045"/>
    </location>
</feature>
<feature type="transmembrane region" description="Helical" evidence="2">
    <location>
        <begin position="310"/>
        <end position="343"/>
    </location>
</feature>
<feature type="transmembrane region" description="Helical" evidence="2">
    <location>
        <begin position="666"/>
        <end position="683"/>
    </location>
</feature>
<organism evidence="4 5">
    <name type="scientific">Candidatus Southlakia epibionticum</name>
    <dbReference type="NCBI Taxonomy" id="3043284"/>
    <lineage>
        <taxon>Bacteria</taxon>
        <taxon>Candidatus Saccharimonadota</taxon>
        <taxon>Candidatus Saccharimonadia</taxon>
        <taxon>Candidatus Saccharimonadales</taxon>
        <taxon>Candidatus Saccharimonadaceae</taxon>
        <taxon>Candidatus Southlakia</taxon>
    </lineage>
</organism>
<feature type="transmembrane region" description="Helical" evidence="2">
    <location>
        <begin position="640"/>
        <end position="660"/>
    </location>
</feature>
<feature type="transmembrane region" description="Helical" evidence="2">
    <location>
        <begin position="981"/>
        <end position="999"/>
    </location>
</feature>
<feature type="transmembrane region" description="Helical" evidence="2">
    <location>
        <begin position="798"/>
        <end position="817"/>
    </location>
</feature>
<evidence type="ECO:0000256" key="1">
    <source>
        <dbReference type="SAM" id="MobiDB-lite"/>
    </source>
</evidence>
<keyword evidence="5" id="KW-1185">Reference proteome</keyword>
<feature type="transmembrane region" description="Helical" evidence="2">
    <location>
        <begin position="772"/>
        <end position="791"/>
    </location>
</feature>
<feature type="transmembrane region" description="Helical" evidence="2">
    <location>
        <begin position="246"/>
        <end position="265"/>
    </location>
</feature>
<proteinExistence type="predicted"/>
<feature type="transmembrane region" description="Helical" evidence="2">
    <location>
        <begin position="501"/>
        <end position="520"/>
    </location>
</feature>
<feature type="transmembrane region" description="Helical" evidence="2">
    <location>
        <begin position="877"/>
        <end position="897"/>
    </location>
</feature>
<feature type="signal peptide" evidence="3">
    <location>
        <begin position="1"/>
        <end position="23"/>
    </location>
</feature>
<feature type="transmembrane region" description="Helical" evidence="2">
    <location>
        <begin position="381"/>
        <end position="403"/>
    </location>
</feature>
<feature type="transmembrane region" description="Helical" evidence="2">
    <location>
        <begin position="1004"/>
        <end position="1021"/>
    </location>
</feature>
<gene>
    <name evidence="4" type="ORF">SEML1_0783</name>
</gene>
<feature type="transmembrane region" description="Helical" evidence="2">
    <location>
        <begin position="904"/>
        <end position="924"/>
    </location>
</feature>
<reference evidence="4 5" key="1">
    <citation type="journal article" date="2023" name="Cell">
        <title>Genetic manipulation of Patescibacteria provides mechanistic insights into microbial dark matter and the epibiotic lifestyle.</title>
        <authorList>
            <person name="Wang Y."/>
            <person name="Gallagher L.A."/>
            <person name="Andrade P.A."/>
            <person name="Liu A."/>
            <person name="Humphreys I.R."/>
            <person name="Turkarslan S."/>
            <person name="Cutler K.J."/>
            <person name="Arrieta-Ortiz M.L."/>
            <person name="Li Y."/>
            <person name="Radey M.C."/>
            <person name="McLean J.S."/>
            <person name="Cong Q."/>
            <person name="Baker D."/>
            <person name="Baliga N.S."/>
            <person name="Peterson S.B."/>
            <person name="Mougous J.D."/>
        </authorList>
    </citation>
    <scope>NUCLEOTIDE SEQUENCE [LARGE SCALE GENOMIC DNA]</scope>
    <source>
        <strain evidence="4 5">ML1</strain>
    </source>
</reference>
<dbReference type="EMBL" id="CP124550">
    <property type="protein sequence ID" value="WIO46380.1"/>
    <property type="molecule type" value="Genomic_DNA"/>
</dbReference>
<feature type="region of interest" description="Disordered" evidence="1">
    <location>
        <begin position="101"/>
        <end position="126"/>
    </location>
</feature>
<keyword evidence="3" id="KW-0732">Signal</keyword>
<feature type="transmembrane region" description="Helical" evidence="2">
    <location>
        <begin position="272"/>
        <end position="290"/>
    </location>
</feature>
<feature type="transmembrane region" description="Helical" evidence="2">
    <location>
        <begin position="930"/>
        <end position="950"/>
    </location>
</feature>
<keyword evidence="2" id="KW-0812">Transmembrane</keyword>
<feature type="transmembrane region" description="Helical" evidence="2">
    <location>
        <begin position="193"/>
        <end position="215"/>
    </location>
</feature>
<feature type="transmembrane region" description="Helical" evidence="2">
    <location>
        <begin position="714"/>
        <end position="735"/>
    </location>
</feature>
<name>A0ABY8WVS2_9BACT</name>
<feature type="transmembrane region" description="Helical" evidence="2">
    <location>
        <begin position="355"/>
        <end position="375"/>
    </location>
</feature>
<keyword evidence="2" id="KW-0472">Membrane</keyword>
<feature type="transmembrane region" description="Helical" evidence="2">
    <location>
        <begin position="475"/>
        <end position="495"/>
    </location>
</feature>
<feature type="transmembrane region" description="Helical" evidence="2">
    <location>
        <begin position="690"/>
        <end position="708"/>
    </location>
</feature>
<feature type="transmembrane region" description="Helical" evidence="2">
    <location>
        <begin position="527"/>
        <end position="547"/>
    </location>
</feature>
<feature type="chain" id="PRO_5047313461" evidence="3">
    <location>
        <begin position="24"/>
        <end position="1053"/>
    </location>
</feature>
<evidence type="ECO:0000313" key="5">
    <source>
        <dbReference type="Proteomes" id="UP001177295"/>
    </source>
</evidence>
<sequence length="1053" mass="112362">MGFIFFVATVVLAILLSQKSSQAKRTVDPMSASYRQGYWDGVRAAEQGAAHSPETANIAVLPVTPEPAGTFAAADESGNSTPVDELDSAAPFRNKPAQAKEYAVPAPVQPPPSVGSVAPPPYGSAPPPQPSSHVTINIALYVAVLLLVSGIILLAQTFALAPWLRMVLVWLLIIASYAAGFVLQKHIPMIRPAALALVGTALASIPVAGITMYALVLHDAALCWFITSLIGVVMYMFAAITFKNQFLSYISILSLFTVSMSLPALVDAQLAWYYVVMIAFGGAMTLLSYAKIPGVPKLFVQPIYTSSLVAVPLALFAATVSAAVLSVSEYTVVLVAGLLYYIAQALAASDKSVRNYAEFSARLLTLVAAGTAAAWASGTSYIAISLSVALAPLLNVIVSLRYLPVGSVRASIHEVMLWIGFFTAAFVAPLLASAPSLSRSDAALAHPEAILQLAELVLAMVLSLFAAARLRRYGLLWPAVYIITVPLLIVVNNIVHISYDVYITIYMACVIAVLALRLLMKRLTPSAGALVYVSMSVWLLFAVFYIAMYELALGHDVSWWYVGWWVLLAAAFYYVAAVEKLRWMVLCAHGAALAAGWLLCAKCGFSAAQTVVTLGGGHSATAIALAEYFRWRNHVSRTAAMYRCAAIGYGAVIGLAVLAMSMANEWRLLAWLPIVAIGAHAAYRQKAIVMMYALHTVLVVQILLAGIACNLSYVEIFALAAWLPFVGFGAVSVLVRAVNRATAKTKTWWWSGAACALTFGSLALLSDQNYPMRSAGWLAAVAAMYVLVYVARRAALLYAGNMMSVVLAALLCAWCGVSFNGTLVAIAAFGLIGFYGAGWLYRLWRGTGRVWNAMLVSSLTAAGSAGLLALLSSDITIVAGAAAILVGSGVVFGIQSYEMKQLGFAECGVVIAMLGAQRLLYVALPDTHALVYTHLWALVAAALYAAYYVCKRPIESMCHLVTLLCLVTIPGLAAAFIDGGWYQLLFLVEHAAVVIMGVATARKLTSIWGAVGVTVAILYMLREFQALLNITIGLLVLAAVIFAIVRANHKKRI</sequence>
<evidence type="ECO:0000256" key="3">
    <source>
        <dbReference type="SAM" id="SignalP"/>
    </source>
</evidence>
<feature type="transmembrane region" description="Helical" evidence="2">
    <location>
        <begin position="823"/>
        <end position="841"/>
    </location>
</feature>
<dbReference type="RefSeq" id="WP_376753909.1">
    <property type="nucleotide sequence ID" value="NZ_CP124550.1"/>
</dbReference>
<feature type="transmembrane region" description="Helical" evidence="2">
    <location>
        <begin position="167"/>
        <end position="187"/>
    </location>
</feature>
<feature type="transmembrane region" description="Helical" evidence="2">
    <location>
        <begin position="138"/>
        <end position="160"/>
    </location>
</feature>
<keyword evidence="2" id="KW-1133">Transmembrane helix</keyword>
<accession>A0ABY8WVS2</accession>
<feature type="transmembrane region" description="Helical" evidence="2">
    <location>
        <begin position="415"/>
        <end position="437"/>
    </location>
</feature>
<evidence type="ECO:0000313" key="4">
    <source>
        <dbReference type="EMBL" id="WIO46380.1"/>
    </source>
</evidence>
<protein>
    <submittedName>
        <fullName evidence="4">DUF2339 domain-containing protein</fullName>
    </submittedName>
</protein>